<reference evidence="3" key="1">
    <citation type="submission" date="2016-10" db="EMBL/GenBank/DDBJ databases">
        <authorList>
            <person name="Varghese N."/>
            <person name="Submissions S."/>
        </authorList>
    </citation>
    <scope>NUCLEOTIDE SEQUENCE [LARGE SCALE GENOMIC DNA]</scope>
    <source>
        <strain evidence="3">Nm69</strain>
    </source>
</reference>
<evidence type="ECO:0000313" key="3">
    <source>
        <dbReference type="Proteomes" id="UP000199533"/>
    </source>
</evidence>
<feature type="compositionally biased region" description="Polar residues" evidence="1">
    <location>
        <begin position="50"/>
        <end position="72"/>
    </location>
</feature>
<gene>
    <name evidence="2" type="ORF">SAMN05216302_101779</name>
</gene>
<dbReference type="AlphaFoldDB" id="A0A1I4CVJ3"/>
<dbReference type="RefSeq" id="WP_090700331.1">
    <property type="nucleotide sequence ID" value="NZ_FOSP01000017.1"/>
</dbReference>
<feature type="region of interest" description="Disordered" evidence="1">
    <location>
        <begin position="50"/>
        <end position="79"/>
    </location>
</feature>
<evidence type="ECO:0000313" key="2">
    <source>
        <dbReference type="EMBL" id="SFK85308.1"/>
    </source>
</evidence>
<accession>A0A1I4CVJ3</accession>
<dbReference type="Proteomes" id="UP000199533">
    <property type="component" value="Unassembled WGS sequence"/>
</dbReference>
<name>A0A1I4CVJ3_9PROT</name>
<evidence type="ECO:0000256" key="1">
    <source>
        <dbReference type="SAM" id="MobiDB-lite"/>
    </source>
</evidence>
<proteinExistence type="predicted"/>
<sequence length="101" mass="11210">MKKDRILLKVTIKESSDPELFSALTQAAYRERATRLRTLATIGLGASNESTYLKPNPIQSNSQSGSVAQPDNKNSRKAKIPGCFKNENALNLVRQMAKNFK</sequence>
<dbReference type="EMBL" id="FOSP01000017">
    <property type="protein sequence ID" value="SFK85308.1"/>
    <property type="molecule type" value="Genomic_DNA"/>
</dbReference>
<keyword evidence="3" id="KW-1185">Reference proteome</keyword>
<protein>
    <submittedName>
        <fullName evidence="2">Uncharacterized protein</fullName>
    </submittedName>
</protein>
<organism evidence="2 3">
    <name type="scientific">Nitrosomonas aestuarii</name>
    <dbReference type="NCBI Taxonomy" id="52441"/>
    <lineage>
        <taxon>Bacteria</taxon>
        <taxon>Pseudomonadati</taxon>
        <taxon>Pseudomonadota</taxon>
        <taxon>Betaproteobacteria</taxon>
        <taxon>Nitrosomonadales</taxon>
        <taxon>Nitrosomonadaceae</taxon>
        <taxon>Nitrosomonas</taxon>
    </lineage>
</organism>